<evidence type="ECO:0000256" key="1">
    <source>
        <dbReference type="ARBA" id="ARBA00000142"/>
    </source>
</evidence>
<comment type="caution">
    <text evidence="7">Lacks conserved residue(s) required for the propagation of feature annotation.</text>
</comment>
<dbReference type="EMBL" id="JADIMR010000013">
    <property type="protein sequence ID" value="MBO8446326.1"/>
    <property type="molecule type" value="Genomic_DNA"/>
</dbReference>
<evidence type="ECO:0000313" key="8">
    <source>
        <dbReference type="EMBL" id="MBO8446326.1"/>
    </source>
</evidence>
<comment type="pathway">
    <text evidence="7">tRNA modification; N(7)-methylguanine-tRNA biosynthesis.</text>
</comment>
<evidence type="ECO:0000256" key="7">
    <source>
        <dbReference type="HAMAP-Rule" id="MF_01057"/>
    </source>
</evidence>
<comment type="function">
    <text evidence="2 7">Catalyzes the formation of N(7)-methylguanine at position 46 (m7G46) in tRNA.</text>
</comment>
<keyword evidence="6 7" id="KW-0819">tRNA processing</keyword>
<evidence type="ECO:0000313" key="9">
    <source>
        <dbReference type="Proteomes" id="UP000823637"/>
    </source>
</evidence>
<reference evidence="8" key="2">
    <citation type="journal article" date="2021" name="PeerJ">
        <title>Extensive microbial diversity within the chicken gut microbiome revealed by metagenomics and culture.</title>
        <authorList>
            <person name="Gilroy R."/>
            <person name="Ravi A."/>
            <person name="Getino M."/>
            <person name="Pursley I."/>
            <person name="Horton D.L."/>
            <person name="Alikhan N.F."/>
            <person name="Baker D."/>
            <person name="Gharbi K."/>
            <person name="Hall N."/>
            <person name="Watson M."/>
            <person name="Adriaenssens E.M."/>
            <person name="Foster-Nyarko E."/>
            <person name="Jarju S."/>
            <person name="Secka A."/>
            <person name="Antonio M."/>
            <person name="Oren A."/>
            <person name="Chaudhuri R.R."/>
            <person name="La Ragione R."/>
            <person name="Hildebrand F."/>
            <person name="Pallen M.J."/>
        </authorList>
    </citation>
    <scope>NUCLEOTIDE SEQUENCE</scope>
    <source>
        <strain evidence="8">D3-1215</strain>
    </source>
</reference>
<protein>
    <recommendedName>
        <fullName evidence="7">tRNA (guanine-N(7)-)-methyltransferase</fullName>
        <ecNumber evidence="7">2.1.1.33</ecNumber>
    </recommendedName>
    <alternativeName>
        <fullName evidence="7">tRNA (guanine(46)-N(7))-methyltransferase</fullName>
    </alternativeName>
    <alternativeName>
        <fullName evidence="7">tRNA(m7G46)-methyltransferase</fullName>
    </alternativeName>
</protein>
<comment type="catalytic activity">
    <reaction evidence="1 7">
        <text>guanosine(46) in tRNA + S-adenosyl-L-methionine = N(7)-methylguanosine(46) in tRNA + S-adenosyl-L-homocysteine</text>
        <dbReference type="Rhea" id="RHEA:42708"/>
        <dbReference type="Rhea" id="RHEA-COMP:10188"/>
        <dbReference type="Rhea" id="RHEA-COMP:10189"/>
        <dbReference type="ChEBI" id="CHEBI:57856"/>
        <dbReference type="ChEBI" id="CHEBI:59789"/>
        <dbReference type="ChEBI" id="CHEBI:74269"/>
        <dbReference type="ChEBI" id="CHEBI:74480"/>
        <dbReference type="EC" id="2.1.1.33"/>
    </reaction>
</comment>
<comment type="caution">
    <text evidence="8">The sequence shown here is derived from an EMBL/GenBank/DDBJ whole genome shotgun (WGS) entry which is preliminary data.</text>
</comment>
<evidence type="ECO:0000256" key="5">
    <source>
        <dbReference type="ARBA" id="ARBA00022691"/>
    </source>
</evidence>
<evidence type="ECO:0000256" key="2">
    <source>
        <dbReference type="ARBA" id="ARBA00003015"/>
    </source>
</evidence>
<keyword evidence="4 7" id="KW-0808">Transferase</keyword>
<feature type="binding site" evidence="7">
    <location>
        <position position="159"/>
    </location>
    <ligand>
        <name>substrate</name>
    </ligand>
</feature>
<dbReference type="PANTHER" id="PTHR23417">
    <property type="entry name" value="3-DEOXY-D-MANNO-OCTULOSONIC-ACID TRANSFERASE/TRNA GUANINE-N 7 - -METHYLTRANSFERASE"/>
    <property type="match status" value="1"/>
</dbReference>
<proteinExistence type="inferred from homology"/>
<feature type="binding site" evidence="7">
    <location>
        <position position="51"/>
    </location>
    <ligand>
        <name>S-adenosyl-L-methionine</name>
        <dbReference type="ChEBI" id="CHEBI:59789"/>
    </ligand>
</feature>
<dbReference type="Pfam" id="PF02390">
    <property type="entry name" value="Methyltransf_4"/>
    <property type="match status" value="1"/>
</dbReference>
<feature type="binding site" evidence="7">
    <location>
        <position position="125"/>
    </location>
    <ligand>
        <name>S-adenosyl-L-methionine</name>
        <dbReference type="ChEBI" id="CHEBI:59789"/>
    </ligand>
</feature>
<dbReference type="Proteomes" id="UP000823637">
    <property type="component" value="Unassembled WGS sequence"/>
</dbReference>
<dbReference type="PROSITE" id="PS51625">
    <property type="entry name" value="SAM_MT_TRMB"/>
    <property type="match status" value="1"/>
</dbReference>
<dbReference type="Gene3D" id="3.40.50.150">
    <property type="entry name" value="Vaccinia Virus protein VP39"/>
    <property type="match status" value="1"/>
</dbReference>
<dbReference type="PANTHER" id="PTHR23417:SF14">
    <property type="entry name" value="PENTACOTRIPEPTIDE-REPEAT REGION OF PRORP DOMAIN-CONTAINING PROTEIN"/>
    <property type="match status" value="1"/>
</dbReference>
<dbReference type="NCBIfam" id="NF001080">
    <property type="entry name" value="PRK00121.2-2"/>
    <property type="match status" value="1"/>
</dbReference>
<comment type="similarity">
    <text evidence="7">Belongs to the class I-like SAM-binding methyltransferase superfamily. TrmB family.</text>
</comment>
<dbReference type="GO" id="GO:0043527">
    <property type="term" value="C:tRNA methyltransferase complex"/>
    <property type="evidence" value="ECO:0007669"/>
    <property type="project" value="TreeGrafter"/>
</dbReference>
<dbReference type="EC" id="2.1.1.33" evidence="7"/>
<organism evidence="8 9">
    <name type="scientific">Candidatus Enterocola intestinipullorum</name>
    <dbReference type="NCBI Taxonomy" id="2840783"/>
    <lineage>
        <taxon>Bacteria</taxon>
        <taxon>Pseudomonadati</taxon>
        <taxon>Bacteroidota</taxon>
        <taxon>Bacteroidia</taxon>
        <taxon>Bacteroidales</taxon>
        <taxon>Candidatus Enterocola</taxon>
    </lineage>
</organism>
<dbReference type="GO" id="GO:0008176">
    <property type="term" value="F:tRNA (guanine(46)-N7)-methyltransferase activity"/>
    <property type="evidence" value="ECO:0007669"/>
    <property type="project" value="UniProtKB-UniRule"/>
</dbReference>
<keyword evidence="5 7" id="KW-0949">S-adenosyl-L-methionine</keyword>
<dbReference type="SUPFAM" id="SSF53335">
    <property type="entry name" value="S-adenosyl-L-methionine-dependent methyltransferases"/>
    <property type="match status" value="1"/>
</dbReference>
<evidence type="ECO:0000256" key="3">
    <source>
        <dbReference type="ARBA" id="ARBA00022603"/>
    </source>
</evidence>
<gene>
    <name evidence="7 8" type="primary">trmB</name>
    <name evidence="8" type="ORF">IAC32_01070</name>
</gene>
<name>A0A9D9HCC0_9BACT</name>
<feature type="binding site" evidence="7">
    <location>
        <position position="103"/>
    </location>
    <ligand>
        <name>S-adenosyl-L-methionine</name>
        <dbReference type="ChEBI" id="CHEBI:59789"/>
    </ligand>
</feature>
<keyword evidence="3 7" id="KW-0489">Methyltransferase</keyword>
<sequence>MSKNKLAKFADMDRFPNVLQFPYKDIAQGKTFEYRGRWNELFGNGNPIILELGCGRGEYTIGLAALRPDINFVGIDIKGARMWAGAKTALQQDMRNVMFLRTEIEFIDRFFAPGEVSEIWITFPDPQMQKVRKRLTSTKFIGLYLRILKQHGVINLKTDSNFLFTYTKLMVGKNNFKVVDCIEDVHKERPEDGILAIRTAYETLWLQRGLTIKFISFVPESRAEFIEPDEKIPFDEYRSVEGNKEK</sequence>
<dbReference type="HAMAP" id="MF_01057">
    <property type="entry name" value="tRNA_methyltr_TrmB"/>
    <property type="match status" value="1"/>
</dbReference>
<feature type="binding site" evidence="7">
    <location>
        <position position="76"/>
    </location>
    <ligand>
        <name>S-adenosyl-L-methionine</name>
        <dbReference type="ChEBI" id="CHEBI:59789"/>
    </ligand>
</feature>
<accession>A0A9D9HCC0</accession>
<dbReference type="AlphaFoldDB" id="A0A9D9HCC0"/>
<feature type="binding site" evidence="7">
    <location>
        <begin position="199"/>
        <end position="202"/>
    </location>
    <ligand>
        <name>substrate</name>
    </ligand>
</feature>
<dbReference type="InterPro" id="IPR029063">
    <property type="entry name" value="SAM-dependent_MTases_sf"/>
</dbReference>
<evidence type="ECO:0000256" key="4">
    <source>
        <dbReference type="ARBA" id="ARBA00022679"/>
    </source>
</evidence>
<evidence type="ECO:0000256" key="6">
    <source>
        <dbReference type="ARBA" id="ARBA00022694"/>
    </source>
</evidence>
<dbReference type="InterPro" id="IPR003358">
    <property type="entry name" value="tRNA_(Gua-N-7)_MeTrfase_Trmb"/>
</dbReference>
<reference evidence="8" key="1">
    <citation type="submission" date="2020-10" db="EMBL/GenBank/DDBJ databases">
        <authorList>
            <person name="Gilroy R."/>
        </authorList>
    </citation>
    <scope>NUCLEOTIDE SEQUENCE</scope>
    <source>
        <strain evidence="8">D3-1215</strain>
    </source>
</reference>
<dbReference type="InterPro" id="IPR055361">
    <property type="entry name" value="tRNA_methyltr_TrmB_bact"/>
</dbReference>